<sequence>MLEKQCRVRVRAGVVAALLCLVAPVAWSRVLPNDISGEFQPDMAAYSMRISTKAPAAQAAFDLGLNMAFNFNQPLAREAFQRCVAADPECAMCHWGVAYAFGPFINAARKPPEQLRAGRNAALIAVQLLNGANSAKELGLVRAMVARYPEEPTDAIPLETYVAYESELQALLLELPEFDADVAVLLAESKMDIQCDDDGYHFFDVQGNWTVRSREAVTLLQRALDARPAEQPHPMAAHLMIHITEGGNPRLDPQQGGTALGLPAALALAASMTGSQANHLQHMPAHTLMRTGRYAQAVAASLQAVESDKEYLQAGVVPYGPGHNLAVGVLAASMAGMWGEAERMGDRMWEVFLAAPDRPDGPGGDYAWSLPMTTPLRLGLFEEALQAGESGMPPPRDWPYAWVLYHYTQGCALLALGQAHEGASHLSQLDALLRGLSEHQESFGEVAHLVLSAAVEVHLHHDTDAAVDRLRSAVGVEAAWGYTEPPNWHQPIADCLGQVLLDAGRAQEAADAFLDSLDDFLEGPFALWGLRAALAADPSIKVPHGAAEDLDERVAAAWASADVPLLNACPALHSDSASPSPGALLKLDSFSPIGQRQTLKGVSQ</sequence>
<dbReference type="InterPro" id="IPR011990">
    <property type="entry name" value="TPR-like_helical_dom_sf"/>
</dbReference>
<gene>
    <name evidence="1" type="ORF">TCHU04912_LOCUS13099</name>
</gene>
<organism evidence="1">
    <name type="scientific">Tetraselmis chuii</name>
    <dbReference type="NCBI Taxonomy" id="63592"/>
    <lineage>
        <taxon>Eukaryota</taxon>
        <taxon>Viridiplantae</taxon>
        <taxon>Chlorophyta</taxon>
        <taxon>core chlorophytes</taxon>
        <taxon>Chlorodendrophyceae</taxon>
        <taxon>Chlorodendrales</taxon>
        <taxon>Chlorodendraceae</taxon>
        <taxon>Tetraselmis</taxon>
    </lineage>
</organism>
<proteinExistence type="predicted"/>
<dbReference type="Gene3D" id="1.25.40.10">
    <property type="entry name" value="Tetratricopeptide repeat domain"/>
    <property type="match status" value="1"/>
</dbReference>
<name>A0A7S1X6B0_9CHLO</name>
<dbReference type="SUPFAM" id="SSF48452">
    <property type="entry name" value="TPR-like"/>
    <property type="match status" value="1"/>
</dbReference>
<dbReference type="PANTHER" id="PTHR45588">
    <property type="entry name" value="TPR DOMAIN-CONTAINING PROTEIN"/>
    <property type="match status" value="1"/>
</dbReference>
<evidence type="ECO:0000313" key="1">
    <source>
        <dbReference type="EMBL" id="CAD9210860.1"/>
    </source>
</evidence>
<dbReference type="PANTHER" id="PTHR45588:SF1">
    <property type="entry name" value="WW DOMAIN-CONTAINING PROTEIN"/>
    <property type="match status" value="1"/>
</dbReference>
<dbReference type="EMBL" id="HBGG01025283">
    <property type="protein sequence ID" value="CAD9210860.1"/>
    <property type="molecule type" value="Transcribed_RNA"/>
</dbReference>
<dbReference type="AlphaFoldDB" id="A0A7S1X6B0"/>
<reference evidence="1" key="1">
    <citation type="submission" date="2021-01" db="EMBL/GenBank/DDBJ databases">
        <authorList>
            <person name="Corre E."/>
            <person name="Pelletier E."/>
            <person name="Niang G."/>
            <person name="Scheremetjew M."/>
            <person name="Finn R."/>
            <person name="Kale V."/>
            <person name="Holt S."/>
            <person name="Cochrane G."/>
            <person name="Meng A."/>
            <person name="Brown T."/>
            <person name="Cohen L."/>
        </authorList>
    </citation>
    <scope>NUCLEOTIDE SEQUENCE</scope>
    <source>
        <strain evidence="1">PLY429</strain>
    </source>
</reference>
<evidence type="ECO:0008006" key="2">
    <source>
        <dbReference type="Google" id="ProtNLM"/>
    </source>
</evidence>
<protein>
    <recommendedName>
        <fullName evidence="2">Tetratricopeptide repeat protein 38</fullName>
    </recommendedName>
</protein>
<accession>A0A7S1X6B0</accession>